<proteinExistence type="predicted"/>
<organism evidence="1 2">
    <name type="scientific">Fusarium keratoplasticum</name>
    <dbReference type="NCBI Taxonomy" id="1328300"/>
    <lineage>
        <taxon>Eukaryota</taxon>
        <taxon>Fungi</taxon>
        <taxon>Dikarya</taxon>
        <taxon>Ascomycota</taxon>
        <taxon>Pezizomycotina</taxon>
        <taxon>Sordariomycetes</taxon>
        <taxon>Hypocreomycetidae</taxon>
        <taxon>Hypocreales</taxon>
        <taxon>Nectriaceae</taxon>
        <taxon>Fusarium</taxon>
        <taxon>Fusarium solani species complex</taxon>
    </lineage>
</organism>
<name>A0ACC0RBA9_9HYPO</name>
<accession>A0ACC0RBA9</accession>
<dbReference type="Proteomes" id="UP001065298">
    <property type="component" value="Chromosome 2"/>
</dbReference>
<reference evidence="1" key="1">
    <citation type="submission" date="2022-06" db="EMBL/GenBank/DDBJ databases">
        <title>Fusarium solani species complex genomes reveal bases of compartmentalisation and animal pathogenesis.</title>
        <authorList>
            <person name="Tsai I.J."/>
        </authorList>
    </citation>
    <scope>NUCLEOTIDE SEQUENCE</scope>
    <source>
        <strain evidence="1">Fu6.1</strain>
    </source>
</reference>
<evidence type="ECO:0000313" key="1">
    <source>
        <dbReference type="EMBL" id="KAI8679988.1"/>
    </source>
</evidence>
<dbReference type="EMBL" id="CM046504">
    <property type="protein sequence ID" value="KAI8679988.1"/>
    <property type="molecule type" value="Genomic_DNA"/>
</dbReference>
<evidence type="ECO:0000313" key="2">
    <source>
        <dbReference type="Proteomes" id="UP001065298"/>
    </source>
</evidence>
<gene>
    <name evidence="1" type="ORF">NCS57_00278500</name>
</gene>
<protein>
    <submittedName>
        <fullName evidence="1">Peptidase-S8 domain-containing protein</fullName>
    </submittedName>
</protein>
<sequence length="876" mass="98016">MASSDRDTLAVNFAVDVTERLATVARGVGIGDRDDKLFCPALAAALWLVNQHLKDQKQSDSVLGTQARLLKLLSNLERICKPPTGPSTSRAKSGHDLANRYPGLSLLRQNNRKNAVDGIRKLASRRSPEGRKKQQDLLRILEAFIKPLAVADETPNPKTKAEVWVGDDFTGSMRTLYQVLSSYIFCNAGSEQTQIAGRLRLALESGAEGDSPAFDLMFLAHPHHELQAEAFRWRETRIAVDRRKAKFAVVGDEDVKLHIDGPTHIADFCERISTREQYQLSLKVSGKQLHFVEWCEGARSWVPNTPSVPLSTILRNHKLSQKMKYLLSYLLAKSVWQFYSTDWMGKEWTNESIHFMFERRQGANAGIYLNEPFISARFDPYSSSNDAEFRPHKFPKIKALGIVLLEIELGTVIEDHYEEECYAPDGELNADADLYAALKLFDDPDRLEDTFPLLKTVIGDCLRPTKFMQHRQSVEELRKVLQEDVVDHLHTLIKLYGQPEKIDLKPTIQMQTSQIRQITQPPRSTPLLQQPQVPRNVPSQEQPAVNAKAVAFNGAVASSITQASSKAWFEELDQLNEVLSSLPNEIDQTYERVRVAVIDTGINGSDVYAKHIRGYRDFVTNKDDIKQDNTGHGTNSVKLVYKVCADAEVYVARVFEYDEADDDTQDLMLKAIEHAKNIWNVDIISIASGFERDHALMRRAIKRAASDGTLVFAAASNYGNIRQVTFPARMQDVICVYCTDGRAKVSQSINPAAQTTKSKNFAILGEGVSVPPSIREQVTGTSVATSIAAGLAGRLLDFSRQKDCRQRIRCVGNLASVEGISAVFSHMAKGAEDYKYNCVVPGRLLQHLDEGEGRAMKRARICERLSTALENIDLDV</sequence>
<comment type="caution">
    <text evidence="1">The sequence shown here is derived from an EMBL/GenBank/DDBJ whole genome shotgun (WGS) entry which is preliminary data.</text>
</comment>
<keyword evidence="2" id="KW-1185">Reference proteome</keyword>